<dbReference type="Proteomes" id="UP000789366">
    <property type="component" value="Unassembled WGS sequence"/>
</dbReference>
<name>A0ACA9P9N2_9GLOM</name>
<evidence type="ECO:0000313" key="1">
    <source>
        <dbReference type="EMBL" id="CAG8695495.1"/>
    </source>
</evidence>
<gene>
    <name evidence="1" type="ORF">SPELUC_LOCUS10988</name>
</gene>
<accession>A0ACA9P9N2</accession>
<feature type="non-terminal residue" evidence="1">
    <location>
        <position position="1"/>
    </location>
</feature>
<reference evidence="1" key="1">
    <citation type="submission" date="2021-06" db="EMBL/GenBank/DDBJ databases">
        <authorList>
            <person name="Kallberg Y."/>
            <person name="Tangrot J."/>
            <person name="Rosling A."/>
        </authorList>
    </citation>
    <scope>NUCLEOTIDE SEQUENCE</scope>
    <source>
        <strain evidence="1">28 12/20/2015</strain>
    </source>
</reference>
<dbReference type="EMBL" id="CAJVPW010021950">
    <property type="protein sequence ID" value="CAG8695495.1"/>
    <property type="molecule type" value="Genomic_DNA"/>
</dbReference>
<protein>
    <submittedName>
        <fullName evidence="1">13570_t:CDS:1</fullName>
    </submittedName>
</protein>
<sequence>LVHTLEKKIKQKFRDISNLNLELNEEKKAVCKIASTDFLKSFNTINMSRPTRKSNQRNASNSSQGNILKQNQRNVLKTSQKNVPKPKEDNIPESSQENAPHSTRKKILKHKSLPLVRNNTGSFVKTQAQYNKENISLSEANQIVKRSTK</sequence>
<keyword evidence="2" id="KW-1185">Reference proteome</keyword>
<proteinExistence type="predicted"/>
<feature type="non-terminal residue" evidence="1">
    <location>
        <position position="149"/>
    </location>
</feature>
<organism evidence="1 2">
    <name type="scientific">Cetraspora pellucida</name>
    <dbReference type="NCBI Taxonomy" id="1433469"/>
    <lineage>
        <taxon>Eukaryota</taxon>
        <taxon>Fungi</taxon>
        <taxon>Fungi incertae sedis</taxon>
        <taxon>Mucoromycota</taxon>
        <taxon>Glomeromycotina</taxon>
        <taxon>Glomeromycetes</taxon>
        <taxon>Diversisporales</taxon>
        <taxon>Gigasporaceae</taxon>
        <taxon>Cetraspora</taxon>
    </lineage>
</organism>
<evidence type="ECO:0000313" key="2">
    <source>
        <dbReference type="Proteomes" id="UP000789366"/>
    </source>
</evidence>
<comment type="caution">
    <text evidence="1">The sequence shown here is derived from an EMBL/GenBank/DDBJ whole genome shotgun (WGS) entry which is preliminary data.</text>
</comment>